<evidence type="ECO:0000313" key="3">
    <source>
        <dbReference type="Proteomes" id="UP001237642"/>
    </source>
</evidence>
<evidence type="ECO:0000256" key="1">
    <source>
        <dbReference type="SAM" id="SignalP"/>
    </source>
</evidence>
<reference evidence="2" key="1">
    <citation type="submission" date="2023-02" db="EMBL/GenBank/DDBJ databases">
        <title>Genome of toxic invasive species Heracleum sosnowskyi carries increased number of genes despite the absence of recent whole-genome duplications.</title>
        <authorList>
            <person name="Schelkunov M."/>
            <person name="Shtratnikova V."/>
            <person name="Makarenko M."/>
            <person name="Klepikova A."/>
            <person name="Omelchenko D."/>
            <person name="Novikova G."/>
            <person name="Obukhova E."/>
            <person name="Bogdanov V."/>
            <person name="Penin A."/>
            <person name="Logacheva M."/>
        </authorList>
    </citation>
    <scope>NUCLEOTIDE SEQUENCE</scope>
    <source>
        <strain evidence="2">Hsosn_3</strain>
        <tissue evidence="2">Leaf</tissue>
    </source>
</reference>
<organism evidence="2 3">
    <name type="scientific">Heracleum sosnowskyi</name>
    <dbReference type="NCBI Taxonomy" id="360622"/>
    <lineage>
        <taxon>Eukaryota</taxon>
        <taxon>Viridiplantae</taxon>
        <taxon>Streptophyta</taxon>
        <taxon>Embryophyta</taxon>
        <taxon>Tracheophyta</taxon>
        <taxon>Spermatophyta</taxon>
        <taxon>Magnoliopsida</taxon>
        <taxon>eudicotyledons</taxon>
        <taxon>Gunneridae</taxon>
        <taxon>Pentapetalae</taxon>
        <taxon>asterids</taxon>
        <taxon>campanulids</taxon>
        <taxon>Apiales</taxon>
        <taxon>Apiaceae</taxon>
        <taxon>Apioideae</taxon>
        <taxon>apioid superclade</taxon>
        <taxon>Tordylieae</taxon>
        <taxon>Tordyliinae</taxon>
        <taxon>Heracleum</taxon>
    </lineage>
</organism>
<dbReference type="EMBL" id="JAUIZM010000010">
    <property type="protein sequence ID" value="KAK1361798.1"/>
    <property type="molecule type" value="Genomic_DNA"/>
</dbReference>
<proteinExistence type="predicted"/>
<accession>A0AAD8H8X7</accession>
<keyword evidence="1" id="KW-0732">Signal</keyword>
<reference evidence="2" key="2">
    <citation type="submission" date="2023-05" db="EMBL/GenBank/DDBJ databases">
        <authorList>
            <person name="Schelkunov M.I."/>
        </authorList>
    </citation>
    <scope>NUCLEOTIDE SEQUENCE</scope>
    <source>
        <strain evidence="2">Hsosn_3</strain>
        <tissue evidence="2">Leaf</tissue>
    </source>
</reference>
<keyword evidence="3" id="KW-1185">Reference proteome</keyword>
<evidence type="ECO:0000313" key="2">
    <source>
        <dbReference type="EMBL" id="KAK1361798.1"/>
    </source>
</evidence>
<feature type="chain" id="PRO_5042130915" evidence="1">
    <location>
        <begin position="22"/>
        <end position="150"/>
    </location>
</feature>
<dbReference type="AlphaFoldDB" id="A0AAD8H8X7"/>
<comment type="caution">
    <text evidence="2">The sequence shown here is derived from an EMBL/GenBank/DDBJ whole genome shotgun (WGS) entry which is preliminary data.</text>
</comment>
<sequence length="150" mass="17107">MSTAIRVRVVLLVCWLSKCELVSFETDNFNPFFEVTRLDGRGDRTCLWIVEQIKKLLGYNPEWENTIKYVTDSFNRSAHYLTAVGLNNWASMHFVFEPLGRLQEKMDLDMGFGPPIPQLQVTPLPTDEKGRVLGFAPVDVPAIDTTQVQD</sequence>
<dbReference type="Proteomes" id="UP001237642">
    <property type="component" value="Unassembled WGS sequence"/>
</dbReference>
<gene>
    <name evidence="2" type="ORF">POM88_046272</name>
</gene>
<feature type="signal peptide" evidence="1">
    <location>
        <begin position="1"/>
        <end position="21"/>
    </location>
</feature>
<name>A0AAD8H8X7_9APIA</name>
<protein>
    <submittedName>
        <fullName evidence="2">Uncharacterized protein</fullName>
    </submittedName>
</protein>